<dbReference type="EC" id="3.6.5.n1" evidence="11"/>
<keyword evidence="12" id="KW-0251">Elongation factor</keyword>
<dbReference type="Gene3D" id="3.40.50.300">
    <property type="entry name" value="P-loop containing nucleotide triphosphate hydrolases"/>
    <property type="match status" value="1"/>
</dbReference>
<dbReference type="Gene3D" id="3.30.70.2570">
    <property type="entry name" value="Elongation factor 4, C-terminal domain"/>
    <property type="match status" value="1"/>
</dbReference>
<dbReference type="Pfam" id="PF06421">
    <property type="entry name" value="LepA_C"/>
    <property type="match status" value="1"/>
</dbReference>
<feature type="binding site" evidence="11">
    <location>
        <begin position="130"/>
        <end position="133"/>
    </location>
    <ligand>
        <name>GTP</name>
        <dbReference type="ChEBI" id="CHEBI:37565"/>
    </ligand>
</feature>
<comment type="function">
    <text evidence="9 11">Required for accurate and efficient protein synthesis under certain stress conditions. May act as a fidelity factor of the translation reaction, by catalyzing a one-codon backward translocation of tRNAs on improperly translocated ribosomes. Back-translocation proceeds from a post-translocation (POST) complex to a pre-translocation (PRE) complex, thus giving elongation factor G a second chance to translocate the tRNAs correctly. Binds to ribosomes in a GTP-dependent manner.</text>
</comment>
<dbReference type="CDD" id="cd03699">
    <property type="entry name" value="EF4_II"/>
    <property type="match status" value="1"/>
</dbReference>
<keyword evidence="2 11" id="KW-1003">Cell membrane</keyword>
<dbReference type="SUPFAM" id="SSF54980">
    <property type="entry name" value="EF-G C-terminal domain-like"/>
    <property type="match status" value="2"/>
</dbReference>
<reference evidence="12 13" key="1">
    <citation type="submission" date="2019-03" db="EMBL/GenBank/DDBJ databases">
        <title>Porphyromonas levii Isolated from the Uterus of Dairy Cows.</title>
        <authorList>
            <person name="Francis A.M."/>
        </authorList>
    </citation>
    <scope>NUCLEOTIDE SEQUENCE [LARGE SCALE GENOMIC DNA]</scope>
    <source>
        <strain evidence="12 13">AF5678</strain>
    </source>
</reference>
<keyword evidence="7 11" id="KW-0472">Membrane</keyword>
<dbReference type="InterPro" id="IPR013842">
    <property type="entry name" value="LepA_CTD"/>
</dbReference>
<dbReference type="Gene3D" id="3.30.70.240">
    <property type="match status" value="1"/>
</dbReference>
<dbReference type="NCBIfam" id="TIGR01393">
    <property type="entry name" value="lepA"/>
    <property type="match status" value="1"/>
</dbReference>
<dbReference type="GO" id="GO:0043022">
    <property type="term" value="F:ribosome binding"/>
    <property type="evidence" value="ECO:0007669"/>
    <property type="project" value="UniProtKB-UniRule"/>
</dbReference>
<dbReference type="HAMAP" id="MF_00071">
    <property type="entry name" value="LepA"/>
    <property type="match status" value="1"/>
</dbReference>
<dbReference type="InterPro" id="IPR006297">
    <property type="entry name" value="EF-4"/>
</dbReference>
<keyword evidence="13" id="KW-1185">Reference proteome</keyword>
<dbReference type="InterPro" id="IPR004161">
    <property type="entry name" value="EFTu-like_2"/>
</dbReference>
<dbReference type="InterPro" id="IPR000640">
    <property type="entry name" value="EFG_V-like"/>
</dbReference>
<dbReference type="Pfam" id="PF03144">
    <property type="entry name" value="GTP_EFTU_D2"/>
    <property type="match status" value="1"/>
</dbReference>
<evidence type="ECO:0000256" key="1">
    <source>
        <dbReference type="ARBA" id="ARBA00005454"/>
    </source>
</evidence>
<dbReference type="FunFam" id="3.30.70.240:FF:000007">
    <property type="entry name" value="Translation factor GUF1, mitochondrial"/>
    <property type="match status" value="1"/>
</dbReference>
<dbReference type="FunFam" id="3.30.70.2570:FF:000001">
    <property type="entry name" value="Translation factor GUF1, mitochondrial"/>
    <property type="match status" value="1"/>
</dbReference>
<evidence type="ECO:0000313" key="12">
    <source>
        <dbReference type="EMBL" id="TFH97344.1"/>
    </source>
</evidence>
<dbReference type="PROSITE" id="PS51722">
    <property type="entry name" value="G_TR_2"/>
    <property type="match status" value="1"/>
</dbReference>
<proteinExistence type="inferred from homology"/>
<evidence type="ECO:0000313" key="13">
    <source>
        <dbReference type="Proteomes" id="UP000297225"/>
    </source>
</evidence>
<comment type="subcellular location">
    <subcellularLocation>
        <location evidence="11">Cell membrane</location>
        <topology evidence="11">Peripheral membrane protein</topology>
        <orientation evidence="11">Cytoplasmic side</orientation>
    </subcellularLocation>
</comment>
<dbReference type="FunFam" id="3.40.50.300:FF:000078">
    <property type="entry name" value="Elongation factor 4"/>
    <property type="match status" value="1"/>
</dbReference>
<dbReference type="InterPro" id="IPR035654">
    <property type="entry name" value="LepA_IV"/>
</dbReference>
<comment type="caution">
    <text evidence="12">The sequence shown here is derived from an EMBL/GenBank/DDBJ whole genome shotgun (WGS) entry which is preliminary data.</text>
</comment>
<keyword evidence="3 11" id="KW-0547">Nucleotide-binding</keyword>
<dbReference type="PANTHER" id="PTHR43512">
    <property type="entry name" value="TRANSLATION FACTOR GUF1-RELATED"/>
    <property type="match status" value="1"/>
</dbReference>
<dbReference type="CDD" id="cd16260">
    <property type="entry name" value="EF4_III"/>
    <property type="match status" value="1"/>
</dbReference>
<comment type="similarity">
    <text evidence="10">Belongs to the GTP-binding elongation factor family. LepA subfamily.</text>
</comment>
<dbReference type="Proteomes" id="UP000297225">
    <property type="component" value="Unassembled WGS sequence"/>
</dbReference>
<evidence type="ECO:0000256" key="2">
    <source>
        <dbReference type="ARBA" id="ARBA00022475"/>
    </source>
</evidence>
<evidence type="ECO:0000256" key="4">
    <source>
        <dbReference type="ARBA" id="ARBA00022801"/>
    </source>
</evidence>
<evidence type="ECO:0000256" key="10">
    <source>
        <dbReference type="ARBA" id="ARBA00061052"/>
    </source>
</evidence>
<feature type="binding site" evidence="11">
    <location>
        <begin position="14"/>
        <end position="19"/>
    </location>
    <ligand>
        <name>GTP</name>
        <dbReference type="ChEBI" id="CHEBI:37565"/>
    </ligand>
</feature>
<dbReference type="RefSeq" id="WP_018358196.1">
    <property type="nucleotide sequence ID" value="NZ_CP197400.1"/>
</dbReference>
<keyword evidence="5 11" id="KW-0648">Protein biosynthesis</keyword>
<dbReference type="InterPro" id="IPR027417">
    <property type="entry name" value="P-loop_NTPase"/>
</dbReference>
<dbReference type="FunFam" id="2.40.30.10:FF:000015">
    <property type="entry name" value="Translation factor GUF1, mitochondrial"/>
    <property type="match status" value="1"/>
</dbReference>
<accession>A0A4Y8WSB0</accession>
<dbReference type="SUPFAM" id="SSF52540">
    <property type="entry name" value="P-loop containing nucleoside triphosphate hydrolases"/>
    <property type="match status" value="1"/>
</dbReference>
<evidence type="ECO:0000256" key="9">
    <source>
        <dbReference type="ARBA" id="ARBA00057626"/>
    </source>
</evidence>
<dbReference type="InterPro" id="IPR009000">
    <property type="entry name" value="Transl_B-barrel_sf"/>
</dbReference>
<keyword evidence="6 11" id="KW-0342">GTP-binding</keyword>
<name>A0A4Y8WSB0_9PORP</name>
<evidence type="ECO:0000256" key="5">
    <source>
        <dbReference type="ARBA" id="ARBA00022917"/>
    </source>
</evidence>
<gene>
    <name evidence="11 12" type="primary">lepA</name>
    <name evidence="12" type="ORF">E4P47_00415</name>
</gene>
<dbReference type="SUPFAM" id="SSF50447">
    <property type="entry name" value="Translation proteins"/>
    <property type="match status" value="1"/>
</dbReference>
<protein>
    <recommendedName>
        <fullName evidence="11">Elongation factor 4</fullName>
        <shortName evidence="11">EF-4</shortName>
        <ecNumber evidence="11">3.6.5.n1</ecNumber>
    </recommendedName>
    <alternativeName>
        <fullName evidence="11">Ribosomal back-translocase LepA</fullName>
    </alternativeName>
</protein>
<dbReference type="GO" id="GO:0005525">
    <property type="term" value="F:GTP binding"/>
    <property type="evidence" value="ECO:0007669"/>
    <property type="project" value="UniProtKB-UniRule"/>
</dbReference>
<dbReference type="GO" id="GO:0045727">
    <property type="term" value="P:positive regulation of translation"/>
    <property type="evidence" value="ECO:0007669"/>
    <property type="project" value="UniProtKB-UniRule"/>
</dbReference>
<dbReference type="PANTHER" id="PTHR43512:SF4">
    <property type="entry name" value="TRANSLATION FACTOR GUF1 HOMOLOG, CHLOROPLASTIC"/>
    <property type="match status" value="1"/>
</dbReference>
<dbReference type="Gene3D" id="3.30.70.870">
    <property type="entry name" value="Elongation Factor G (Translational Gtpase), domain 3"/>
    <property type="match status" value="1"/>
</dbReference>
<dbReference type="EMBL" id="SPNC01000003">
    <property type="protein sequence ID" value="TFH97344.1"/>
    <property type="molecule type" value="Genomic_DNA"/>
</dbReference>
<comment type="similarity">
    <text evidence="1 11">Belongs to the TRAFAC class translation factor GTPase superfamily. Classic translation factor GTPase family. LepA subfamily.</text>
</comment>
<dbReference type="FunFam" id="3.30.70.870:FF:000004">
    <property type="entry name" value="Translation factor GUF1, mitochondrial"/>
    <property type="match status" value="1"/>
</dbReference>
<dbReference type="NCBIfam" id="TIGR00231">
    <property type="entry name" value="small_GTP"/>
    <property type="match status" value="1"/>
</dbReference>
<evidence type="ECO:0000256" key="7">
    <source>
        <dbReference type="ARBA" id="ARBA00023136"/>
    </source>
</evidence>
<dbReference type="InterPro" id="IPR035647">
    <property type="entry name" value="EFG_III/V"/>
</dbReference>
<dbReference type="STRING" id="1122973.GCA_000379925_00944"/>
<dbReference type="Pfam" id="PF00679">
    <property type="entry name" value="EFG_C"/>
    <property type="match status" value="1"/>
</dbReference>
<evidence type="ECO:0000256" key="11">
    <source>
        <dbReference type="HAMAP-Rule" id="MF_00071"/>
    </source>
</evidence>
<dbReference type="InterPro" id="IPR000795">
    <property type="entry name" value="T_Tr_GTP-bd_dom"/>
</dbReference>
<dbReference type="OrthoDB" id="9801591at2"/>
<evidence type="ECO:0000256" key="3">
    <source>
        <dbReference type="ARBA" id="ARBA00022741"/>
    </source>
</evidence>
<dbReference type="AlphaFoldDB" id="A0A4Y8WSB0"/>
<dbReference type="CDD" id="cd01890">
    <property type="entry name" value="LepA"/>
    <property type="match status" value="1"/>
</dbReference>
<evidence type="ECO:0000256" key="8">
    <source>
        <dbReference type="ARBA" id="ARBA00050293"/>
    </source>
</evidence>
<dbReference type="GO" id="GO:0005886">
    <property type="term" value="C:plasma membrane"/>
    <property type="evidence" value="ECO:0007669"/>
    <property type="project" value="UniProtKB-SubCell"/>
</dbReference>
<dbReference type="InterPro" id="IPR005225">
    <property type="entry name" value="Small_GTP-bd"/>
</dbReference>
<dbReference type="CDD" id="cd03709">
    <property type="entry name" value="lepA_C"/>
    <property type="match status" value="1"/>
</dbReference>
<dbReference type="InterPro" id="IPR038363">
    <property type="entry name" value="LepA_C_sf"/>
</dbReference>
<organism evidence="12 13">
    <name type="scientific">Porphyromonas levii</name>
    <dbReference type="NCBI Taxonomy" id="28114"/>
    <lineage>
        <taxon>Bacteria</taxon>
        <taxon>Pseudomonadati</taxon>
        <taxon>Bacteroidota</taxon>
        <taxon>Bacteroidia</taxon>
        <taxon>Bacteroidales</taxon>
        <taxon>Porphyromonadaceae</taxon>
        <taxon>Porphyromonas</taxon>
    </lineage>
</organism>
<dbReference type="Gene3D" id="2.40.30.10">
    <property type="entry name" value="Translation factors"/>
    <property type="match status" value="1"/>
</dbReference>
<dbReference type="GO" id="GO:0003924">
    <property type="term" value="F:GTPase activity"/>
    <property type="evidence" value="ECO:0007669"/>
    <property type="project" value="UniProtKB-UniRule"/>
</dbReference>
<sequence>MKHIRNFCIIAHIDHGKSTLADRLLEYTKTVAEKDAQDQLLDNMDLERERGITIKSHAIQMDYTYKGEAYTLNLIDTPGHVDFSYEVSRSIAACEGALLIVDAAQGVQAQTISNLYMALEHDLTIIPILNKVDLPSALPDEVGDELVKLLGCKEEELIRASGKTGEGVEQILEAIIERIASPEGDPEAPLQCLIFDSVFNPFRGIIAYYKVVNGVLKSGDHVKFIATGKEYDADEVGILRLDMEPRKEVRTGDVGYIISGIKTSREVKVGDTITHVQGGAKEGIAGFEEVKPMVFAGVYPIETDEFENLRTSLEKLQLNDASLTFTPESSAALGFGFRCGFLGLLHMEIVQERLEREYNMSVITTVPNVSYMVYDKKGNTIEVHNPSGLPDIASIDYIEEPMIRASIITTTDYIGPIMTLCLGKRGTLVKQDYLFGNRIELIYDLPLGEIVIDFYDKLKSVSRGYASFDYHVSNFQRSKLVKVDILLNGESVDALSILTHIDNAQYMGRRMCEKLKELIPRQQFDIAVQAAIGAKIIARETIKAVRKDVTAKCYGGDISRKRKLLEKQKEGKKRMKQVGNVEVPQKAFLAVLKLD</sequence>
<keyword evidence="4 11" id="KW-0378">Hydrolase</keyword>
<dbReference type="GO" id="GO:0003746">
    <property type="term" value="F:translation elongation factor activity"/>
    <property type="evidence" value="ECO:0007669"/>
    <property type="project" value="UniProtKB-UniRule"/>
</dbReference>
<dbReference type="GeneID" id="66797715"/>
<evidence type="ECO:0000256" key="6">
    <source>
        <dbReference type="ARBA" id="ARBA00023134"/>
    </source>
</evidence>
<comment type="catalytic activity">
    <reaction evidence="8 11">
        <text>GTP + H2O = GDP + phosphate + H(+)</text>
        <dbReference type="Rhea" id="RHEA:19669"/>
        <dbReference type="ChEBI" id="CHEBI:15377"/>
        <dbReference type="ChEBI" id="CHEBI:15378"/>
        <dbReference type="ChEBI" id="CHEBI:37565"/>
        <dbReference type="ChEBI" id="CHEBI:43474"/>
        <dbReference type="ChEBI" id="CHEBI:58189"/>
        <dbReference type="EC" id="3.6.5.n1"/>
    </reaction>
</comment>
<dbReference type="Pfam" id="PF00009">
    <property type="entry name" value="GTP_EFTU"/>
    <property type="match status" value="1"/>
</dbReference>
<dbReference type="PRINTS" id="PR00315">
    <property type="entry name" value="ELONGATNFCT"/>
</dbReference>